<name>A0ABV5CCN0_9SPHI</name>
<gene>
    <name evidence="1" type="ORF">WKR92_05415</name>
</gene>
<keyword evidence="2" id="KW-1185">Reference proteome</keyword>
<dbReference type="Gene3D" id="3.30.70.100">
    <property type="match status" value="1"/>
</dbReference>
<comment type="caution">
    <text evidence="1">The sequence shown here is derived from an EMBL/GenBank/DDBJ whole genome shotgun (WGS) entry which is preliminary data.</text>
</comment>
<evidence type="ECO:0000313" key="2">
    <source>
        <dbReference type="Proteomes" id="UP001580928"/>
    </source>
</evidence>
<dbReference type="RefSeq" id="WP_375556802.1">
    <property type="nucleotide sequence ID" value="NZ_JBBVGT010000002.1"/>
</dbReference>
<dbReference type="InterPro" id="IPR008000">
    <property type="entry name" value="Rham/fucose_mutarotase"/>
</dbReference>
<protein>
    <submittedName>
        <fullName evidence="1">L-rhamnose mutarotase</fullName>
    </submittedName>
</protein>
<dbReference type="PANTHER" id="PTHR43239:SF1">
    <property type="entry name" value="UPF0734 PROTEIN DDB_G0273871_DDB_G0273177"/>
    <property type="match status" value="1"/>
</dbReference>
<sequence length="115" mass="13838">MKKYALTLDLKDDPTLIREYIALHENVWPEIKSSFSRSGIHDMIIYRFHTRLFMLIYTEDDFSFEKKARLDQSDPQVQKWETLMGGYQQSLQDGNPDEKWQLMEEIFNLRDSEEI</sequence>
<dbReference type="InterPro" id="IPR011008">
    <property type="entry name" value="Dimeric_a/b-barrel"/>
</dbReference>
<dbReference type="SUPFAM" id="SSF54909">
    <property type="entry name" value="Dimeric alpha+beta barrel"/>
    <property type="match status" value="1"/>
</dbReference>
<reference evidence="1 2" key="1">
    <citation type="submission" date="2024-04" db="EMBL/GenBank/DDBJ databases">
        <title>Albibacterium profundi sp. nov., isolated from sediment of the Challenger Deep of Mariana Trench.</title>
        <authorList>
            <person name="Wang Y."/>
        </authorList>
    </citation>
    <scope>NUCLEOTIDE SEQUENCE [LARGE SCALE GENOMIC DNA]</scope>
    <source>
        <strain evidence="1 2">RHL897</strain>
    </source>
</reference>
<proteinExistence type="predicted"/>
<organism evidence="1 2">
    <name type="scientific">Albibacterium profundi</name>
    <dbReference type="NCBI Taxonomy" id="3134906"/>
    <lineage>
        <taxon>Bacteria</taxon>
        <taxon>Pseudomonadati</taxon>
        <taxon>Bacteroidota</taxon>
        <taxon>Sphingobacteriia</taxon>
        <taxon>Sphingobacteriales</taxon>
        <taxon>Sphingobacteriaceae</taxon>
        <taxon>Albibacterium</taxon>
    </lineage>
</organism>
<dbReference type="InterPro" id="IPR052996">
    <property type="entry name" value="Carb_Metab_Mutarotase"/>
</dbReference>
<evidence type="ECO:0000313" key="1">
    <source>
        <dbReference type="EMBL" id="MFB5945259.1"/>
    </source>
</evidence>
<accession>A0ABV5CCN0</accession>
<dbReference type="PANTHER" id="PTHR43239">
    <property type="entry name" value="UPF0734 PROTEIN DDB_G0273871/DDB_G0273177"/>
    <property type="match status" value="1"/>
</dbReference>
<dbReference type="Proteomes" id="UP001580928">
    <property type="component" value="Unassembled WGS sequence"/>
</dbReference>
<dbReference type="Pfam" id="PF05336">
    <property type="entry name" value="rhaM"/>
    <property type="match status" value="1"/>
</dbReference>
<dbReference type="EMBL" id="JBBVGT010000002">
    <property type="protein sequence ID" value="MFB5945259.1"/>
    <property type="molecule type" value="Genomic_DNA"/>
</dbReference>